<evidence type="ECO:0000313" key="4">
    <source>
        <dbReference type="Proteomes" id="UP000509418"/>
    </source>
</evidence>
<proteinExistence type="predicted"/>
<sequence length="386" mass="42405">MSDTFWLVAVLLFVGVCYKLPAIVRVGGNPLARQVGGLLIAATGVFFFAAPAVIAKVNDLTGIVNFSAPWVYSLLTGFSASCLLLIIKWRGGDEKNIRRATWWVYGSYGTLLVGLWLCFAMGDHHIERLRDLDTFYANTPWMREMILLYLAAHTAAVLITSALLWNWERTVRGTGWLHTGVVLLTVGYALNLLYDAAKLTAVVARWNGHNLDYLSTSVAPLIATVVGLLIGLGFVVPHIGERVSQYMAARREYQALAPLARTLEDVPAASAPVSLGRAAPLRLRLTHRRTFVRDALRHLHPFMNNRLHEEAVQHLLASGKKPERAQALADAAAITAAVRRMQAGDSPVPDQPHIDLSEPVVISRALRKVPSVLAVRWTPSTESVIS</sequence>
<dbReference type="RefSeq" id="WP_176576376.1">
    <property type="nucleotide sequence ID" value="NZ_CBDRGH010000036.1"/>
</dbReference>
<dbReference type="NCBIfam" id="NF042915">
    <property type="entry name" value="MAB_1171c_fam"/>
    <property type="match status" value="1"/>
</dbReference>
<keyword evidence="1" id="KW-0812">Transmembrane</keyword>
<keyword evidence="4" id="KW-1185">Reference proteome</keyword>
<evidence type="ECO:0000313" key="3">
    <source>
        <dbReference type="EMBL" id="QKZ20316.1"/>
    </source>
</evidence>
<keyword evidence="1" id="KW-0472">Membrane</keyword>
<feature type="domain" description="DUF6545" evidence="2">
    <location>
        <begin position="247"/>
        <end position="350"/>
    </location>
</feature>
<feature type="transmembrane region" description="Helical" evidence="1">
    <location>
        <begin position="146"/>
        <end position="164"/>
    </location>
</feature>
<reference evidence="3 4" key="1">
    <citation type="submission" date="2020-06" db="EMBL/GenBank/DDBJ databases">
        <title>Genome mining for natural products.</title>
        <authorList>
            <person name="Zhang B."/>
            <person name="Shi J."/>
            <person name="Ge H."/>
        </authorList>
    </citation>
    <scope>NUCLEOTIDE SEQUENCE [LARGE SCALE GENOMIC DNA]</scope>
    <source>
        <strain evidence="3 4">NA02069</strain>
    </source>
</reference>
<dbReference type="AlphaFoldDB" id="A0A7H8TA07"/>
<feature type="transmembrane region" description="Helical" evidence="1">
    <location>
        <begin position="176"/>
        <end position="194"/>
    </location>
</feature>
<gene>
    <name evidence="3" type="ORF">HUT05_24975</name>
</gene>
<keyword evidence="1" id="KW-1133">Transmembrane helix</keyword>
<name>A0A7H8TA07_STRCX</name>
<evidence type="ECO:0000256" key="1">
    <source>
        <dbReference type="SAM" id="Phobius"/>
    </source>
</evidence>
<feature type="transmembrane region" description="Helical" evidence="1">
    <location>
        <begin position="6"/>
        <end position="24"/>
    </location>
</feature>
<dbReference type="InterPro" id="IPR046675">
    <property type="entry name" value="DUF6545"/>
</dbReference>
<dbReference type="Proteomes" id="UP000509418">
    <property type="component" value="Chromosome"/>
</dbReference>
<feature type="transmembrane region" description="Helical" evidence="1">
    <location>
        <begin position="102"/>
        <end position="126"/>
    </location>
</feature>
<accession>A0A7H8TA07</accession>
<protein>
    <recommendedName>
        <fullName evidence="2">DUF6545 domain-containing protein</fullName>
    </recommendedName>
</protein>
<dbReference type="InterPro" id="IPR050039">
    <property type="entry name" value="MAB_1171c-like"/>
</dbReference>
<dbReference type="EMBL" id="CP056041">
    <property type="protein sequence ID" value="QKZ20316.1"/>
    <property type="molecule type" value="Genomic_DNA"/>
</dbReference>
<feature type="transmembrane region" description="Helical" evidence="1">
    <location>
        <begin position="36"/>
        <end position="55"/>
    </location>
</feature>
<evidence type="ECO:0000259" key="2">
    <source>
        <dbReference type="Pfam" id="PF20182"/>
    </source>
</evidence>
<dbReference type="Pfam" id="PF20182">
    <property type="entry name" value="DUF6545"/>
    <property type="match status" value="1"/>
</dbReference>
<feature type="transmembrane region" description="Helical" evidence="1">
    <location>
        <begin position="70"/>
        <end position="90"/>
    </location>
</feature>
<feature type="transmembrane region" description="Helical" evidence="1">
    <location>
        <begin position="214"/>
        <end position="236"/>
    </location>
</feature>
<organism evidence="3 4">
    <name type="scientific">Streptomyces chartreusis</name>
    <dbReference type="NCBI Taxonomy" id="1969"/>
    <lineage>
        <taxon>Bacteria</taxon>
        <taxon>Bacillati</taxon>
        <taxon>Actinomycetota</taxon>
        <taxon>Actinomycetes</taxon>
        <taxon>Kitasatosporales</taxon>
        <taxon>Streptomycetaceae</taxon>
        <taxon>Streptomyces</taxon>
    </lineage>
</organism>